<evidence type="ECO:0000256" key="10">
    <source>
        <dbReference type="ARBA" id="ARBA00022989"/>
    </source>
</evidence>
<organism evidence="23 24">
    <name type="scientific">Neisseria shayeganii</name>
    <dbReference type="NCBI Taxonomy" id="607712"/>
    <lineage>
        <taxon>Bacteria</taxon>
        <taxon>Pseudomonadati</taxon>
        <taxon>Pseudomonadota</taxon>
        <taxon>Betaproteobacteria</taxon>
        <taxon>Neisseriales</taxon>
        <taxon>Neisseriaceae</taxon>
        <taxon>Neisseria</taxon>
    </lineage>
</organism>
<dbReference type="Pfam" id="PF13807">
    <property type="entry name" value="GNVR"/>
    <property type="match status" value="1"/>
</dbReference>
<feature type="domain" description="Polysaccharide chain length determinant N-terminal" evidence="20">
    <location>
        <begin position="15"/>
        <end position="105"/>
    </location>
</feature>
<comment type="subcellular location">
    <subcellularLocation>
        <location evidence="1">Cell inner membrane</location>
        <topology evidence="1">Multi-pass membrane protein</topology>
    </subcellularLocation>
</comment>
<dbReference type="InterPro" id="IPR032807">
    <property type="entry name" value="GNVR"/>
</dbReference>
<keyword evidence="10 19" id="KW-1133">Transmembrane helix</keyword>
<dbReference type="EMBL" id="CP059567">
    <property type="protein sequence ID" value="QMT41469.1"/>
    <property type="molecule type" value="Genomic_DNA"/>
</dbReference>
<evidence type="ECO:0000259" key="20">
    <source>
        <dbReference type="Pfam" id="PF02706"/>
    </source>
</evidence>
<evidence type="ECO:0000256" key="8">
    <source>
        <dbReference type="ARBA" id="ARBA00022777"/>
    </source>
</evidence>
<evidence type="ECO:0000256" key="12">
    <source>
        <dbReference type="ARBA" id="ARBA00023137"/>
    </source>
</evidence>
<keyword evidence="4" id="KW-0997">Cell inner membrane</keyword>
<evidence type="ECO:0000256" key="19">
    <source>
        <dbReference type="SAM" id="Phobius"/>
    </source>
</evidence>
<keyword evidence="9" id="KW-0067">ATP-binding</keyword>
<dbReference type="AlphaFoldDB" id="A0A7D7SIS1"/>
<keyword evidence="18" id="KW-0175">Coiled coil</keyword>
<dbReference type="CDD" id="cd05387">
    <property type="entry name" value="BY-kinase"/>
    <property type="match status" value="1"/>
</dbReference>
<evidence type="ECO:0000256" key="9">
    <source>
        <dbReference type="ARBA" id="ARBA00022840"/>
    </source>
</evidence>
<dbReference type="InterPro" id="IPR050445">
    <property type="entry name" value="Bact_polysacc_biosynth/exp"/>
</dbReference>
<feature type="domain" description="Tyrosine-protein kinase G-rich" evidence="22">
    <location>
        <begin position="367"/>
        <end position="447"/>
    </location>
</feature>
<feature type="transmembrane region" description="Helical" evidence="19">
    <location>
        <begin position="31"/>
        <end position="50"/>
    </location>
</feature>
<comment type="similarity">
    <text evidence="2">Belongs to the etk/wzc family.</text>
</comment>
<evidence type="ECO:0000256" key="6">
    <source>
        <dbReference type="ARBA" id="ARBA00022692"/>
    </source>
</evidence>
<evidence type="ECO:0000256" key="14">
    <source>
        <dbReference type="ARBA" id="ARBA00053015"/>
    </source>
</evidence>
<evidence type="ECO:0000256" key="3">
    <source>
        <dbReference type="ARBA" id="ARBA00022475"/>
    </source>
</evidence>
<evidence type="ECO:0000256" key="2">
    <source>
        <dbReference type="ARBA" id="ARBA00008883"/>
    </source>
</evidence>
<keyword evidence="11 19" id="KW-0472">Membrane</keyword>
<dbReference type="SUPFAM" id="SSF52540">
    <property type="entry name" value="P-loop containing nucleoside triphosphate hydrolases"/>
    <property type="match status" value="1"/>
</dbReference>
<dbReference type="Pfam" id="PF02706">
    <property type="entry name" value="Wzz"/>
    <property type="match status" value="1"/>
</dbReference>
<keyword evidence="13" id="KW-0270">Exopolysaccharide synthesis</keyword>
<keyword evidence="3" id="KW-1003">Cell membrane</keyword>
<evidence type="ECO:0000256" key="11">
    <source>
        <dbReference type="ARBA" id="ARBA00023136"/>
    </source>
</evidence>
<evidence type="ECO:0000256" key="13">
    <source>
        <dbReference type="ARBA" id="ARBA00023169"/>
    </source>
</evidence>
<evidence type="ECO:0000313" key="24">
    <source>
        <dbReference type="Proteomes" id="UP000514752"/>
    </source>
</evidence>
<feature type="coiled-coil region" evidence="18">
    <location>
        <begin position="268"/>
        <end position="295"/>
    </location>
</feature>
<dbReference type="GO" id="GO:0042802">
    <property type="term" value="F:identical protein binding"/>
    <property type="evidence" value="ECO:0007669"/>
    <property type="project" value="UniProtKB-ARBA"/>
</dbReference>
<dbReference type="GO" id="GO:0000271">
    <property type="term" value="P:polysaccharide biosynthetic process"/>
    <property type="evidence" value="ECO:0007669"/>
    <property type="project" value="UniProtKB-KW"/>
</dbReference>
<dbReference type="Gene3D" id="3.40.50.300">
    <property type="entry name" value="P-loop containing nucleotide triphosphate hydrolases"/>
    <property type="match status" value="1"/>
</dbReference>
<reference evidence="23 24" key="1">
    <citation type="submission" date="2020-07" db="EMBL/GenBank/DDBJ databases">
        <title>Genomic diversity of species in the Neisseriaceae family.</title>
        <authorList>
            <person name="Vincent A.T."/>
            <person name="Bernet E."/>
            <person name="Veyrier F.J."/>
        </authorList>
    </citation>
    <scope>NUCLEOTIDE SEQUENCE [LARGE SCALE GENOMIC DNA]</scope>
    <source>
        <strain evidence="23 24">DSM 22244</strain>
    </source>
</reference>
<dbReference type="Pfam" id="PF23607">
    <property type="entry name" value="WZC_N"/>
    <property type="match status" value="1"/>
</dbReference>
<evidence type="ECO:0000259" key="22">
    <source>
        <dbReference type="Pfam" id="PF13807"/>
    </source>
</evidence>
<dbReference type="FunFam" id="3.40.50.300:FF:000527">
    <property type="entry name" value="Tyrosine-protein kinase etk"/>
    <property type="match status" value="1"/>
</dbReference>
<dbReference type="RefSeq" id="WP_182122993.1">
    <property type="nucleotide sequence ID" value="NZ_CP059567.1"/>
</dbReference>
<dbReference type="PANTHER" id="PTHR32309">
    <property type="entry name" value="TYROSINE-PROTEIN KINASE"/>
    <property type="match status" value="1"/>
</dbReference>
<keyword evidence="7" id="KW-0547">Nucleotide-binding</keyword>
<dbReference type="InterPro" id="IPR003856">
    <property type="entry name" value="LPS_length_determ_N"/>
</dbReference>
<evidence type="ECO:0000256" key="1">
    <source>
        <dbReference type="ARBA" id="ARBA00004429"/>
    </source>
</evidence>
<protein>
    <recommendedName>
        <fullName evidence="16">Putative tyrosine-protein kinase EpsB</fullName>
    </recommendedName>
    <alternativeName>
        <fullName evidence="17">EPS I polysaccharide export protein EpsB</fullName>
    </alternativeName>
</protein>
<dbReference type="InterPro" id="IPR005702">
    <property type="entry name" value="Wzc-like_C"/>
</dbReference>
<keyword evidence="6 19" id="KW-0812">Transmembrane</keyword>
<evidence type="ECO:0000313" key="23">
    <source>
        <dbReference type="EMBL" id="QMT41469.1"/>
    </source>
</evidence>
<keyword evidence="12" id="KW-0829">Tyrosine-protein kinase</keyword>
<evidence type="ECO:0000256" key="5">
    <source>
        <dbReference type="ARBA" id="ARBA00022679"/>
    </source>
</evidence>
<dbReference type="NCBIfam" id="TIGR01007">
    <property type="entry name" value="eps_fam"/>
    <property type="match status" value="1"/>
</dbReference>
<dbReference type="GO" id="GO:0005886">
    <property type="term" value="C:plasma membrane"/>
    <property type="evidence" value="ECO:0007669"/>
    <property type="project" value="UniProtKB-SubCell"/>
</dbReference>
<evidence type="ECO:0000256" key="16">
    <source>
        <dbReference type="ARBA" id="ARBA00067833"/>
    </source>
</evidence>
<name>A0A7D7SIS1_9NEIS</name>
<proteinExistence type="inferred from homology"/>
<evidence type="ECO:0000259" key="21">
    <source>
        <dbReference type="Pfam" id="PF13614"/>
    </source>
</evidence>
<feature type="domain" description="AAA" evidence="21">
    <location>
        <begin position="530"/>
        <end position="686"/>
    </location>
</feature>
<dbReference type="KEGG" id="nsg:H3L94_05460"/>
<evidence type="ECO:0000256" key="15">
    <source>
        <dbReference type="ARBA" id="ARBA00054296"/>
    </source>
</evidence>
<evidence type="ECO:0000256" key="4">
    <source>
        <dbReference type="ARBA" id="ARBA00022519"/>
    </source>
</evidence>
<dbReference type="GO" id="GO:0005524">
    <property type="term" value="F:ATP binding"/>
    <property type="evidence" value="ECO:0007669"/>
    <property type="project" value="UniProtKB-KW"/>
</dbReference>
<sequence length="721" mass="79623">MSNPSLQNNNATDNEEIDLHKLLGTLWFHKYKIISVAVLSALLAGAYAFGTAPVYQADALLEIESRQAGVLSDLESLLSNGSVAQTDGEIELIKSRLVIGRAVRALNLEYDVRPRYTPIVGRLAANLSGEEAPVLQIESFSVKTEWLNEAFVLRLEDKVNFTLKAPDGQTHQGQIGKPLTFGDNQLTVQQALAQPGQEFTLRRRSFLASVERLKDNLSASAKGKNSPIIGLSYQDTDPKRAQQVLNSVLEHYALQNKEQETQIAANGLQFIQQELPGLKRELEQAEDKLNAYRIRHGSLDIPQEAKGTLESLTKIEMQMTDLRTEQAGLSELYTAEHPAMRAVADKLKVLENAKATINAQISRLPEIQQEIIRLSRDVEINRAIYVQLLNKQQELDILKASSAGSVRIVDTAMTAELPVKPKRPILMLLGFLLGGLLASGFYLMRSALHRGIKSQDEIQLLGLNVYTSIPLSEIQRKRDKILQALKRNKDVRSDTLLAFEDPSDVAVEALRALRTTLFFSMMDADNNILTISGPAPGVGKSFVSANLAAIIHQAEKKVLVVDADMRKGYLHEMMGGRAEQGLAEILAGQLTFADAVQPVKEGRIHFISRGTVPGNPSELLHRPKLAEFMSWAGEHYDYVLLDTPPILAVTDAAVLAQHSGTTLLVSRFAETTLEELQESITRFQHNNVRISGAVLNGVQRTAETYGRYGTYSTYSNKYGGN</sequence>
<dbReference type="Pfam" id="PF13614">
    <property type="entry name" value="AAA_31"/>
    <property type="match status" value="1"/>
</dbReference>
<dbReference type="GO" id="GO:0004713">
    <property type="term" value="F:protein tyrosine kinase activity"/>
    <property type="evidence" value="ECO:0007669"/>
    <property type="project" value="UniProtKB-KW"/>
</dbReference>
<keyword evidence="8 23" id="KW-0418">Kinase</keyword>
<evidence type="ECO:0000256" key="18">
    <source>
        <dbReference type="SAM" id="Coils"/>
    </source>
</evidence>
<keyword evidence="5 23" id="KW-0808">Transferase</keyword>
<feature type="transmembrane region" description="Helical" evidence="19">
    <location>
        <begin position="425"/>
        <end position="444"/>
    </location>
</feature>
<gene>
    <name evidence="23" type="ORF">H3L94_05460</name>
</gene>
<comment type="catalytic activity">
    <reaction evidence="14">
        <text>L-tyrosyl-[protein] + ATP = O-phospho-L-tyrosyl-[protein] + ADP + H(+)</text>
        <dbReference type="Rhea" id="RHEA:10596"/>
        <dbReference type="Rhea" id="RHEA-COMP:10136"/>
        <dbReference type="Rhea" id="RHEA-COMP:20101"/>
        <dbReference type="ChEBI" id="CHEBI:15378"/>
        <dbReference type="ChEBI" id="CHEBI:30616"/>
        <dbReference type="ChEBI" id="CHEBI:46858"/>
        <dbReference type="ChEBI" id="CHEBI:61978"/>
        <dbReference type="ChEBI" id="CHEBI:456216"/>
    </reaction>
</comment>
<comment type="function">
    <text evidence="15">Probably involved in polymerization and/or export of exopolysaccharide EPS I which functions as a virulence factor. May be involved in an ATP-dependent process in the pathway for EPS I production, possibly export of the trimeric repeat units across the inner membrane or their polymerization.</text>
</comment>
<evidence type="ECO:0000256" key="7">
    <source>
        <dbReference type="ARBA" id="ARBA00022741"/>
    </source>
</evidence>
<dbReference type="Proteomes" id="UP000514752">
    <property type="component" value="Chromosome"/>
</dbReference>
<dbReference type="InterPro" id="IPR027417">
    <property type="entry name" value="P-loop_NTPase"/>
</dbReference>
<dbReference type="InterPro" id="IPR025669">
    <property type="entry name" value="AAA_dom"/>
</dbReference>
<accession>A0A7D7SIS1</accession>
<dbReference type="PANTHER" id="PTHR32309:SF32">
    <property type="entry name" value="TYROSINE-PROTEIN KINASE ETK-RELATED"/>
    <property type="match status" value="1"/>
</dbReference>
<evidence type="ECO:0000256" key="17">
    <source>
        <dbReference type="ARBA" id="ARBA00081049"/>
    </source>
</evidence>